<evidence type="ECO:0000313" key="3">
    <source>
        <dbReference type="Proteomes" id="UP000001064"/>
    </source>
</evidence>
<proteinExistence type="predicted"/>
<dbReference type="Gene3D" id="3.30.470.30">
    <property type="entry name" value="DNA ligase/mRNA capping enzyme"/>
    <property type="match status" value="1"/>
</dbReference>
<dbReference type="EMBL" id="GL871499">
    <property type="protein sequence ID" value="EGC29022.1"/>
    <property type="molecule type" value="Genomic_DNA"/>
</dbReference>
<dbReference type="OrthoDB" id="17053at2759"/>
<dbReference type="RefSeq" id="XP_003294450.1">
    <property type="nucleotide sequence ID" value="XM_003294402.1"/>
</dbReference>
<dbReference type="InterPro" id="IPR021122">
    <property type="entry name" value="RNA_ligase_dom_REL/Rnl2"/>
</dbReference>
<sequence length="404" mass="46321">MEGATDNSNNNFEQNLVEIGDEEGRDYLNESGRPLAYFHQISNLEAIEGADIIEIATVLGWRVIVKKGLYKIGDSVVYVEIDSLLPSWPYFVSDGLDKKSFKIKTIKLRGQISQGYCIPVKELLNHPNKKVSPIYHSERFDEIIELKDETTGKTIPIELGYNLTEFIGIKKIEEYVPTIRTGPNKTKIYTFPSFIKKTDQGRIQNLLHYFDTHKDKEFEVTEKLEGSSITVYRYKDKNGICSRNYQLEKVEPSTDIHQAIIEDLDLINKLIESNLNIAIQGEIIGPKIQGNIYALKKHHYKIFDIYLIEKDRYATYDERIELLQKLGLTMKDHGAPILFKSFSLNGKTLKDILELADGFSQLKESKPKVLREGLVFKSLSTHNDVSPYVVSFKAISNQYLLKKK</sequence>
<gene>
    <name evidence="2" type="ORF">DICPUDRAFT_43460</name>
</gene>
<dbReference type="VEuPathDB" id="AmoebaDB:DICPUDRAFT_43460"/>
<accession>F1A456</accession>
<dbReference type="eggNOG" id="ENOG502RXHP">
    <property type="taxonomic scope" value="Eukaryota"/>
</dbReference>
<dbReference type="Proteomes" id="UP000001064">
    <property type="component" value="Unassembled WGS sequence"/>
</dbReference>
<dbReference type="OMA" id="SQGYCIP"/>
<keyword evidence="3" id="KW-1185">Reference proteome</keyword>
<evidence type="ECO:0000259" key="1">
    <source>
        <dbReference type="Pfam" id="PF09414"/>
    </source>
</evidence>
<organism evidence="2 3">
    <name type="scientific">Dictyostelium purpureum</name>
    <name type="common">Slime mold</name>
    <dbReference type="NCBI Taxonomy" id="5786"/>
    <lineage>
        <taxon>Eukaryota</taxon>
        <taxon>Amoebozoa</taxon>
        <taxon>Evosea</taxon>
        <taxon>Eumycetozoa</taxon>
        <taxon>Dictyostelia</taxon>
        <taxon>Dictyosteliales</taxon>
        <taxon>Dictyosteliaceae</taxon>
        <taxon>Dictyostelium</taxon>
    </lineage>
</organism>
<reference evidence="3" key="1">
    <citation type="journal article" date="2011" name="Genome Biol.">
        <title>Comparative genomics of the social amoebae Dictyostelium discoideum and Dictyostelium purpureum.</title>
        <authorList>
            <consortium name="US DOE Joint Genome Institute (JGI-PGF)"/>
            <person name="Sucgang R."/>
            <person name="Kuo A."/>
            <person name="Tian X."/>
            <person name="Salerno W."/>
            <person name="Parikh A."/>
            <person name="Feasley C.L."/>
            <person name="Dalin E."/>
            <person name="Tu H."/>
            <person name="Huang E."/>
            <person name="Barry K."/>
            <person name="Lindquist E."/>
            <person name="Shapiro H."/>
            <person name="Bruce D."/>
            <person name="Schmutz J."/>
            <person name="Salamov A."/>
            <person name="Fey P."/>
            <person name="Gaudet P."/>
            <person name="Anjard C."/>
            <person name="Babu M.M."/>
            <person name="Basu S."/>
            <person name="Bushmanova Y."/>
            <person name="van der Wel H."/>
            <person name="Katoh-Kurasawa M."/>
            <person name="Dinh C."/>
            <person name="Coutinho P.M."/>
            <person name="Saito T."/>
            <person name="Elias M."/>
            <person name="Schaap P."/>
            <person name="Kay R.R."/>
            <person name="Henrissat B."/>
            <person name="Eichinger L."/>
            <person name="Rivero F."/>
            <person name="Putnam N.H."/>
            <person name="West C.M."/>
            <person name="Loomis W.F."/>
            <person name="Chisholm R.L."/>
            <person name="Shaulsky G."/>
            <person name="Strassmann J.E."/>
            <person name="Queller D.C."/>
            <person name="Kuspa A."/>
            <person name="Grigoriev I.V."/>
        </authorList>
    </citation>
    <scope>NUCLEOTIDE SEQUENCE [LARGE SCALE GENOMIC DNA]</scope>
    <source>
        <strain evidence="3">QSDP1</strain>
    </source>
</reference>
<dbReference type="Pfam" id="PF09414">
    <property type="entry name" value="RNA_ligase"/>
    <property type="match status" value="1"/>
</dbReference>
<feature type="domain" description="RNA ligase" evidence="1">
    <location>
        <begin position="216"/>
        <end position="394"/>
    </location>
</feature>
<dbReference type="Pfam" id="PF21189">
    <property type="entry name" value="PHA02142"/>
    <property type="match status" value="1"/>
</dbReference>
<name>F1A456_DICPU</name>
<protein>
    <recommendedName>
        <fullName evidence="1">RNA ligase domain-containing protein</fullName>
    </recommendedName>
</protein>
<dbReference type="InParanoid" id="F1A456"/>
<dbReference type="KEGG" id="dpp:DICPUDRAFT_43460"/>
<dbReference type="SUPFAM" id="SSF56091">
    <property type="entry name" value="DNA ligase/mRNA capping enzyme, catalytic domain"/>
    <property type="match status" value="1"/>
</dbReference>
<dbReference type="GeneID" id="10506753"/>
<evidence type="ECO:0000313" key="2">
    <source>
        <dbReference type="EMBL" id="EGC29022.1"/>
    </source>
</evidence>
<dbReference type="AlphaFoldDB" id="F1A456"/>